<dbReference type="AlphaFoldDB" id="A0A7J7LFP6"/>
<dbReference type="Gene3D" id="3.30.160.60">
    <property type="entry name" value="Classic Zinc Finger"/>
    <property type="match status" value="1"/>
</dbReference>
<evidence type="ECO:0000256" key="1">
    <source>
        <dbReference type="SAM" id="MobiDB-lite"/>
    </source>
</evidence>
<evidence type="ECO:0000313" key="3">
    <source>
        <dbReference type="Proteomes" id="UP000541444"/>
    </source>
</evidence>
<dbReference type="InterPro" id="IPR036236">
    <property type="entry name" value="Znf_C2H2_sf"/>
</dbReference>
<reference evidence="2 3" key="1">
    <citation type="journal article" date="2020" name="IScience">
        <title>Genome Sequencing of the Endangered Kingdonia uniflora (Circaeasteraceae, Ranunculales) Reveals Potential Mechanisms of Evolutionary Specialization.</title>
        <authorList>
            <person name="Sun Y."/>
            <person name="Deng T."/>
            <person name="Zhang A."/>
            <person name="Moore M.J."/>
            <person name="Landis J.B."/>
            <person name="Lin N."/>
            <person name="Zhang H."/>
            <person name="Zhang X."/>
            <person name="Huang J."/>
            <person name="Zhang X."/>
            <person name="Sun H."/>
            <person name="Wang H."/>
        </authorList>
    </citation>
    <scope>NUCLEOTIDE SEQUENCE [LARGE SCALE GENOMIC DNA]</scope>
    <source>
        <strain evidence="2">TB1705</strain>
        <tissue evidence="2">Leaf</tissue>
    </source>
</reference>
<protein>
    <recommendedName>
        <fullName evidence="4">C2H2-type domain-containing protein</fullName>
    </recommendedName>
</protein>
<feature type="compositionally biased region" description="Acidic residues" evidence="1">
    <location>
        <begin position="281"/>
        <end position="293"/>
    </location>
</feature>
<dbReference type="PANTHER" id="PTHR35497">
    <property type="entry name" value="ACYL-UDP-N-ACETYLGLUCOSAMINE O-ACYLTRANSFERASE"/>
    <property type="match status" value="1"/>
</dbReference>
<organism evidence="2 3">
    <name type="scientific">Kingdonia uniflora</name>
    <dbReference type="NCBI Taxonomy" id="39325"/>
    <lineage>
        <taxon>Eukaryota</taxon>
        <taxon>Viridiplantae</taxon>
        <taxon>Streptophyta</taxon>
        <taxon>Embryophyta</taxon>
        <taxon>Tracheophyta</taxon>
        <taxon>Spermatophyta</taxon>
        <taxon>Magnoliopsida</taxon>
        <taxon>Ranunculales</taxon>
        <taxon>Circaeasteraceae</taxon>
        <taxon>Kingdonia</taxon>
    </lineage>
</organism>
<proteinExistence type="predicted"/>
<gene>
    <name evidence="2" type="ORF">GIB67_021218</name>
</gene>
<comment type="caution">
    <text evidence="2">The sequence shown here is derived from an EMBL/GenBank/DDBJ whole genome shotgun (WGS) entry which is preliminary data.</text>
</comment>
<evidence type="ECO:0008006" key="4">
    <source>
        <dbReference type="Google" id="ProtNLM"/>
    </source>
</evidence>
<feature type="region of interest" description="Disordered" evidence="1">
    <location>
        <begin position="226"/>
        <end position="293"/>
    </location>
</feature>
<name>A0A7J7LFP6_9MAGN</name>
<evidence type="ECO:0000313" key="2">
    <source>
        <dbReference type="EMBL" id="KAF6141402.1"/>
    </source>
</evidence>
<accession>A0A7J7LFP6</accession>
<dbReference type="PANTHER" id="PTHR35497:SF1">
    <property type="entry name" value="ACYL-UDP-N-ACETYLGLUCOSAMINE O-ACYLTRANSFERASE"/>
    <property type="match status" value="1"/>
</dbReference>
<dbReference type="Proteomes" id="UP000541444">
    <property type="component" value="Unassembled WGS sequence"/>
</dbReference>
<keyword evidence="3" id="KW-1185">Reference proteome</keyword>
<sequence length="527" mass="60317">MAGRRKLGVSSTITAYEVRKLGDELTLRDVQNNGHIYVELREIGKRGLMFFCTLCHSQCHGDTVLHEHLNGKFHRKRLSYFQNTLLLPNPWPLNDGVLFFHRNSESVSNGNDNNGNANMNDGDQSLVVPGVLCYDEVMNLEVKLIGFGEIAARMDENYYLVPKIRRIWCSWLGKDNTNLPKLPEHDFAIVVFCYNYNIGRQGALHEFKEQLAEYESAQDAKKRKIAFSGSGDASESEQCDDVSLGDGSEQHDTSVGDESQQRDTSVGDEKRRKRALSGSEDVSESEQYDDVSLGDESEQYDTFVGDGDDLASNTLKKSAAERYEDKLRDAKLFLHRNDRRQLRKQQRLLSERMCDFCQHKILQGKDVATLLNMKTKRLVCNSRNHTGAFHILHVSCLIRWILICESKMLKKQTPFWEVTANRGLKNKSKKRKVEPYRKRIASIFCTECQGTGIEIEGDKVENAPYATSDEMFFLKVEAGDTHRAWVERSAEVLQNCSTGLTFHFDSDEEVQENVSRLKLLRFYRAYD</sequence>
<feature type="compositionally biased region" description="Basic and acidic residues" evidence="1">
    <location>
        <begin position="248"/>
        <end position="270"/>
    </location>
</feature>
<dbReference type="EMBL" id="JACGCM010002327">
    <property type="protein sequence ID" value="KAF6141402.1"/>
    <property type="molecule type" value="Genomic_DNA"/>
</dbReference>
<dbReference type="SUPFAM" id="SSF57667">
    <property type="entry name" value="beta-beta-alpha zinc fingers"/>
    <property type="match status" value="1"/>
</dbReference>
<dbReference type="OrthoDB" id="1876367at2759"/>